<dbReference type="Proteomes" id="UP001060215">
    <property type="component" value="Chromosome 8"/>
</dbReference>
<proteinExistence type="predicted"/>
<organism evidence="1 2">
    <name type="scientific">Camellia lanceoleosa</name>
    <dbReference type="NCBI Taxonomy" id="1840588"/>
    <lineage>
        <taxon>Eukaryota</taxon>
        <taxon>Viridiplantae</taxon>
        <taxon>Streptophyta</taxon>
        <taxon>Embryophyta</taxon>
        <taxon>Tracheophyta</taxon>
        <taxon>Spermatophyta</taxon>
        <taxon>Magnoliopsida</taxon>
        <taxon>eudicotyledons</taxon>
        <taxon>Gunneridae</taxon>
        <taxon>Pentapetalae</taxon>
        <taxon>asterids</taxon>
        <taxon>Ericales</taxon>
        <taxon>Theaceae</taxon>
        <taxon>Camellia</taxon>
    </lineage>
</organism>
<keyword evidence="2" id="KW-1185">Reference proteome</keyword>
<gene>
    <name evidence="1" type="ORF">LOK49_LG09G00245</name>
</gene>
<evidence type="ECO:0000313" key="2">
    <source>
        <dbReference type="Proteomes" id="UP001060215"/>
    </source>
</evidence>
<evidence type="ECO:0000313" key="1">
    <source>
        <dbReference type="EMBL" id="KAI7999604.1"/>
    </source>
</evidence>
<name>A0ACC0GG95_9ERIC</name>
<protein>
    <submittedName>
        <fullName evidence="1">Katanin p60 ATPase-containing subunit A1</fullName>
    </submittedName>
</protein>
<sequence>MVRNPSFPPPNLLSADELFVDGVLLPLHLLHLHHDDPPEPDPSPNPEEPASEPGTGPELAAAMDPSTAALTGSKRWRDIFKKTDRKSEDKEKDREKEKRKERKANTAGGGGGGVSSAELNINLWPFSRSRSAGNSGVRPKMGGGSAVTRKVSSAPCSRSNSAGESKSRKWPSSPSRGGVHLGRSSPVWNVRRSGRSSDPVGVRNAAEKAVMETRRKKIPSATAANGNGGGGDSGGGGSKARVLSLNVPMCIGYKQHLSCRSDESRGVSVTSSAVGGGASGGQSGGSGSGGGGGRAGTVTLSSRNSRERNTERERERERERAIMATMRRLARTVQTCRVLVSSKTLTPSFAQRQPYHRSFDHHIHTYAPEGQRLRSVTPAILAGLFGAGLLQIAHADADEAPPKSPLPSESPSSHGDLEEIARKERQRLEELLKSKGMLYGSYPRFTVAVKGQKEIEFIKRGSFSSKELDALVSVLQLARQNRTLETKPRGDTTQKPSSEKSVSSLEAMGVRIYGLNEPNLGHSQTEISWDNIAGYKQQKRDIEDTILLALQSPEVYDDIARGTRTGKTSCGVPLLYVPLEVVMSKYYGESLTIVRKSVFLANEIPNGAIIFLDEVDSFAVARDNEMHEATRRILSVLLRQVSFISVSRFDSMITFGLPDQMSGRDIRDICQQAERRWASKIIRGQANKDAENGSFCQETPVRLRLRHFWKVKKNASVTCSLWLVPMSSLRARCIDVVSAVEPIMDDIIRYLHITQCDIYTYSLPVKTKRAD</sequence>
<comment type="caution">
    <text evidence="1">The sequence shown here is derived from an EMBL/GenBank/DDBJ whole genome shotgun (WGS) entry which is preliminary data.</text>
</comment>
<dbReference type="EMBL" id="CM045765">
    <property type="protein sequence ID" value="KAI7999604.1"/>
    <property type="molecule type" value="Genomic_DNA"/>
</dbReference>
<reference evidence="1 2" key="1">
    <citation type="journal article" date="2022" name="Plant J.">
        <title>Chromosome-level genome of Camellia lanceoleosa provides a valuable resource for understanding genome evolution and self-incompatibility.</title>
        <authorList>
            <person name="Gong W."/>
            <person name="Xiao S."/>
            <person name="Wang L."/>
            <person name="Liao Z."/>
            <person name="Chang Y."/>
            <person name="Mo W."/>
            <person name="Hu G."/>
            <person name="Li W."/>
            <person name="Zhao G."/>
            <person name="Zhu H."/>
            <person name="Hu X."/>
            <person name="Ji K."/>
            <person name="Xiang X."/>
            <person name="Song Q."/>
            <person name="Yuan D."/>
            <person name="Jin S."/>
            <person name="Zhang L."/>
        </authorList>
    </citation>
    <scope>NUCLEOTIDE SEQUENCE [LARGE SCALE GENOMIC DNA]</scope>
    <source>
        <strain evidence="1">SQ_2022a</strain>
    </source>
</reference>
<accession>A0ACC0GG95</accession>